<dbReference type="Pfam" id="PF00543">
    <property type="entry name" value="P-II"/>
    <property type="match status" value="1"/>
</dbReference>
<protein>
    <submittedName>
        <fullName evidence="1">Nitrogen regulatory protein P-II family</fullName>
    </submittedName>
</protein>
<dbReference type="InterPro" id="IPR015867">
    <property type="entry name" value="N-reg_PII/ATP_PRibTrfase_C"/>
</dbReference>
<organism evidence="1 2">
    <name type="scientific">Hydrogenispora ethanolica</name>
    <dbReference type="NCBI Taxonomy" id="1082276"/>
    <lineage>
        <taxon>Bacteria</taxon>
        <taxon>Bacillati</taxon>
        <taxon>Bacillota</taxon>
        <taxon>Hydrogenispora</taxon>
    </lineage>
</organism>
<keyword evidence="2" id="KW-1185">Reference proteome</keyword>
<dbReference type="Gene3D" id="3.30.70.120">
    <property type="match status" value="1"/>
</dbReference>
<accession>A0A4R1R8A2</accession>
<name>A0A4R1R8A2_HYDET</name>
<dbReference type="EMBL" id="SLUN01000031">
    <property type="protein sequence ID" value="TCL61866.1"/>
    <property type="molecule type" value="Genomic_DNA"/>
</dbReference>
<dbReference type="RefSeq" id="WP_243663044.1">
    <property type="nucleotide sequence ID" value="NZ_SLUN01000031.1"/>
</dbReference>
<comment type="caution">
    <text evidence="1">The sequence shown here is derived from an EMBL/GenBank/DDBJ whole genome shotgun (WGS) entry which is preliminary data.</text>
</comment>
<dbReference type="InterPro" id="IPR002187">
    <property type="entry name" value="N-reg_PII"/>
</dbReference>
<evidence type="ECO:0000313" key="1">
    <source>
        <dbReference type="EMBL" id="TCL61866.1"/>
    </source>
</evidence>
<reference evidence="1 2" key="1">
    <citation type="submission" date="2019-03" db="EMBL/GenBank/DDBJ databases">
        <title>Genomic Encyclopedia of Type Strains, Phase IV (KMG-IV): sequencing the most valuable type-strain genomes for metagenomic binning, comparative biology and taxonomic classification.</title>
        <authorList>
            <person name="Goeker M."/>
        </authorList>
    </citation>
    <scope>NUCLEOTIDE SEQUENCE [LARGE SCALE GENOMIC DNA]</scope>
    <source>
        <strain evidence="1 2">LX-B</strain>
    </source>
</reference>
<dbReference type="GO" id="GO:0030234">
    <property type="term" value="F:enzyme regulator activity"/>
    <property type="evidence" value="ECO:0007669"/>
    <property type="project" value="InterPro"/>
</dbReference>
<dbReference type="Proteomes" id="UP000295008">
    <property type="component" value="Unassembled WGS sequence"/>
</dbReference>
<sequence length="128" mass="13551">MAEGGVDAKADAKLIVTILKKGVASRVVAATKKAGASGGTIVLARGTANKDIYLKFLGMEYEPEKEIVLTVADRNMVDTMLQTIVQEAQLDKPGNGIAMVLDLKRLIGVVHLMANFPVSQSQSPGGER</sequence>
<evidence type="ECO:0000313" key="2">
    <source>
        <dbReference type="Proteomes" id="UP000295008"/>
    </source>
</evidence>
<dbReference type="GO" id="GO:0006808">
    <property type="term" value="P:regulation of nitrogen utilization"/>
    <property type="evidence" value="ECO:0007669"/>
    <property type="project" value="InterPro"/>
</dbReference>
<proteinExistence type="predicted"/>
<gene>
    <name evidence="1" type="ORF">EDC14_103137</name>
</gene>
<dbReference type="SUPFAM" id="SSF54913">
    <property type="entry name" value="GlnB-like"/>
    <property type="match status" value="1"/>
</dbReference>
<dbReference type="InterPro" id="IPR011322">
    <property type="entry name" value="N-reg_PII-like_a/b"/>
</dbReference>
<dbReference type="PROSITE" id="PS51343">
    <property type="entry name" value="PII_GLNB_DOM"/>
    <property type="match status" value="1"/>
</dbReference>
<dbReference type="AlphaFoldDB" id="A0A4R1R8A2"/>
<dbReference type="SMART" id="SM00938">
    <property type="entry name" value="P-II"/>
    <property type="match status" value="1"/>
</dbReference>